<proteinExistence type="predicted"/>
<gene>
    <name evidence="2" type="ORF">CFH83_01425</name>
</gene>
<dbReference type="RefSeq" id="WP_294895252.1">
    <property type="nucleotide sequence ID" value="NZ_DLUI01000023.1"/>
</dbReference>
<reference evidence="2 3" key="1">
    <citation type="journal article" date="2017" name="Front. Microbiol.">
        <title>Comparative Genomic Analysis of the Class Epsilonproteobacteria and Proposed Reclassification to Epsilonbacteraeota (phyl. nov.).</title>
        <authorList>
            <person name="Waite D.W."/>
            <person name="Vanwonterghem I."/>
            <person name="Rinke C."/>
            <person name="Parks D.H."/>
            <person name="Zhang Y."/>
            <person name="Takai K."/>
            <person name="Sievert S.M."/>
            <person name="Simon J."/>
            <person name="Campbell B.J."/>
            <person name="Hanson T.E."/>
            <person name="Woyke T."/>
            <person name="Klotz M.G."/>
            <person name="Hugenholtz P."/>
        </authorList>
    </citation>
    <scope>NUCLEOTIDE SEQUENCE [LARGE SCALE GENOMIC DNA]</scope>
    <source>
        <strain evidence="2">UBA12443</strain>
    </source>
</reference>
<dbReference type="InterPro" id="IPR010980">
    <property type="entry name" value="Cyt_c/b562"/>
</dbReference>
<evidence type="ECO:0000313" key="2">
    <source>
        <dbReference type="EMBL" id="DAB39307.1"/>
    </source>
</evidence>
<keyword evidence="1" id="KW-0732">Signal</keyword>
<organism evidence="2 3">
    <name type="scientific">Sulfuricurvum kujiense</name>
    <dbReference type="NCBI Taxonomy" id="148813"/>
    <lineage>
        <taxon>Bacteria</taxon>
        <taxon>Pseudomonadati</taxon>
        <taxon>Campylobacterota</taxon>
        <taxon>Epsilonproteobacteria</taxon>
        <taxon>Campylobacterales</taxon>
        <taxon>Sulfurimonadaceae</taxon>
        <taxon>Sulfuricurvum</taxon>
    </lineage>
</organism>
<feature type="chain" id="PRO_5013743375" description="Cytochrome C" evidence="1">
    <location>
        <begin position="21"/>
        <end position="136"/>
    </location>
</feature>
<feature type="signal peptide" evidence="1">
    <location>
        <begin position="1"/>
        <end position="20"/>
    </location>
</feature>
<name>A0A2D3WKN3_9BACT</name>
<dbReference type="GO" id="GO:0022900">
    <property type="term" value="P:electron transport chain"/>
    <property type="evidence" value="ECO:0007669"/>
    <property type="project" value="InterPro"/>
</dbReference>
<dbReference type="Proteomes" id="UP000228859">
    <property type="component" value="Unassembled WGS sequence"/>
</dbReference>
<dbReference type="SUPFAM" id="SSF47175">
    <property type="entry name" value="Cytochromes"/>
    <property type="match status" value="1"/>
</dbReference>
<evidence type="ECO:0008006" key="4">
    <source>
        <dbReference type="Google" id="ProtNLM"/>
    </source>
</evidence>
<evidence type="ECO:0000313" key="3">
    <source>
        <dbReference type="Proteomes" id="UP000228859"/>
    </source>
</evidence>
<dbReference type="EMBL" id="DLUI01000023">
    <property type="protein sequence ID" value="DAB39307.1"/>
    <property type="molecule type" value="Genomic_DNA"/>
</dbReference>
<dbReference type="GO" id="GO:0005506">
    <property type="term" value="F:iron ion binding"/>
    <property type="evidence" value="ECO:0007669"/>
    <property type="project" value="InterPro"/>
</dbReference>
<comment type="caution">
    <text evidence="2">The sequence shown here is derived from an EMBL/GenBank/DDBJ whole genome shotgun (WGS) entry which is preliminary data.</text>
</comment>
<protein>
    <recommendedName>
        <fullName evidence="4">Cytochrome C</fullName>
    </recommendedName>
</protein>
<accession>A0A2D3WKN3</accession>
<dbReference type="AlphaFoldDB" id="A0A2D3WKN3"/>
<evidence type="ECO:0000256" key="1">
    <source>
        <dbReference type="SAM" id="SignalP"/>
    </source>
</evidence>
<dbReference type="GO" id="GO:0009055">
    <property type="term" value="F:electron transfer activity"/>
    <property type="evidence" value="ECO:0007669"/>
    <property type="project" value="InterPro"/>
</dbReference>
<dbReference type="GO" id="GO:0020037">
    <property type="term" value="F:heme binding"/>
    <property type="evidence" value="ECO:0007669"/>
    <property type="project" value="InterPro"/>
</dbReference>
<sequence>MKKSFTVLALSFLLAGSLNAAGNDHRTMLMKDMRTMLDAMEEIQRGGLYSSTEDMKSGIKKLQSTLKTLESEEIKFILPKDQVYAYKFAQKSAHMLRLYSDDMIVSIDAGRMDEALEDYTQLLKQCTSCHIRIRNW</sequence>